<proteinExistence type="predicted"/>
<accession>A0ABQ0QKS0</accession>
<dbReference type="RefSeq" id="WP_068173628.1">
    <property type="nucleotide sequence ID" value="NZ_BAQB01000026.1"/>
</dbReference>
<evidence type="ECO:0000313" key="2">
    <source>
        <dbReference type="Proteomes" id="UP001062443"/>
    </source>
</evidence>
<gene>
    <name evidence="1" type="ORF">AA106556_1755</name>
</gene>
<dbReference type="SUPFAM" id="SSF52540">
    <property type="entry name" value="P-loop containing nucleoside triphosphate hydrolases"/>
    <property type="match status" value="1"/>
</dbReference>
<dbReference type="InterPro" id="IPR027417">
    <property type="entry name" value="P-loop_NTPase"/>
</dbReference>
<evidence type="ECO:0000313" key="1">
    <source>
        <dbReference type="EMBL" id="GBR48309.1"/>
    </source>
</evidence>
<comment type="caution">
    <text evidence="1">The sequence shown here is derived from an EMBL/GenBank/DDBJ whole genome shotgun (WGS) entry which is preliminary data.</text>
</comment>
<name>A0ABQ0QKS0_9PROT</name>
<dbReference type="Proteomes" id="UP001062443">
    <property type="component" value="Unassembled WGS sequence"/>
</dbReference>
<sequence>MAIIKRTYDGAQDHHEQRNGIALRDTRTLPIRFAEALRTPFSGVLLLIGGVLTCVEPLLSFLTLPIAGCITAYVATRKTVLPLHRPASDRGTDLNNPRFDPRNPTQHRAGPCEGAWFIGWDNQTKQQLWVSSDTMTMHTLIPGSTGSGKTRFNYSLLINALAMGSGFTILDAKASNNLPFVIRTMARMFGRESDVRILNLLASNGDKKSHTWNLFASVSPEGLAELLLTVFVPKESKSSGSSEHFQARAESLIRGASYILTWARDHCGIPIIPNTLEILLTDLTALITLENKKVLHYWCLRTSSEQTQALTGMPDELLNPIRAFLRMTGGFSQEKSIAEQDKVREQHSYVVGGFGKVFTHMGITLGHIFQTQTSDIDLEDIIFNRRIFVILLPSLENHESTNAGLAKLIITAQRYALAGALGTSIEGDYDDKVRYRPSAAKTPYIFGYDEAGMAIDKSVIPMFAQARELNIGIVMSFQEIASFYSHLGRDQSVPILGNPKLKILLNLEDSGPTREWVEQVGGKMSVAMLPGFEDRPLLGGYADQQRADIREVNRVTWSDIQGLNFCHAIILFRGKRIYASLMDVDIKAKGYSRLHANAQIALPATINAHEYGLSGELKTLQALFEGQHLVHPSTLQPLKGILGALYSGLAEALKNEDTPEKEGAVIFKALAHIPHDADDTPPPYFPLLYKKSFHKPERPPEVTHDNPPPTSPLFKTMCHFDTALGIPEEEARRYAAHYVKAMENVQRAHAA</sequence>
<dbReference type="EMBL" id="BAQB01000026">
    <property type="protein sequence ID" value="GBR48309.1"/>
    <property type="molecule type" value="Genomic_DNA"/>
</dbReference>
<keyword evidence="2" id="KW-1185">Reference proteome</keyword>
<dbReference type="Gene3D" id="3.40.50.300">
    <property type="entry name" value="P-loop containing nucleotide triphosphate hydrolases"/>
    <property type="match status" value="2"/>
</dbReference>
<protein>
    <submittedName>
        <fullName evidence="1">IcmO protein</fullName>
    </submittedName>
</protein>
<organism evidence="1 2">
    <name type="scientific">Neokomagataea tanensis NBRC 106556</name>
    <dbReference type="NCBI Taxonomy" id="1223519"/>
    <lineage>
        <taxon>Bacteria</taxon>
        <taxon>Pseudomonadati</taxon>
        <taxon>Pseudomonadota</taxon>
        <taxon>Alphaproteobacteria</taxon>
        <taxon>Acetobacterales</taxon>
        <taxon>Acetobacteraceae</taxon>
        <taxon>Neokomagataea</taxon>
    </lineage>
</organism>
<reference evidence="1" key="1">
    <citation type="submission" date="2013-04" db="EMBL/GenBank/DDBJ databases">
        <title>The genome sequencing project of 58 acetic acid bacteria.</title>
        <authorList>
            <person name="Okamoto-Kainuma A."/>
            <person name="Ishikawa M."/>
            <person name="Umino S."/>
            <person name="Koizumi Y."/>
            <person name="Shiwa Y."/>
            <person name="Yoshikawa H."/>
            <person name="Matsutani M."/>
            <person name="Matsushita K."/>
        </authorList>
    </citation>
    <scope>NUCLEOTIDE SEQUENCE</scope>
    <source>
        <strain evidence="1">NBRC 106556</strain>
    </source>
</reference>